<dbReference type="InterPro" id="IPR028098">
    <property type="entry name" value="Glyco_trans_4-like_N"/>
</dbReference>
<dbReference type="AlphaFoldDB" id="A0AAP8QG22"/>
<dbReference type="GO" id="GO:0016757">
    <property type="term" value="F:glycosyltransferase activity"/>
    <property type="evidence" value="ECO:0007669"/>
    <property type="project" value="InterPro"/>
</dbReference>
<organism evidence="4 5">
    <name type="scientific">Brevibacillus laterosporus</name>
    <name type="common">Bacillus laterosporus</name>
    <dbReference type="NCBI Taxonomy" id="1465"/>
    <lineage>
        <taxon>Bacteria</taxon>
        <taxon>Bacillati</taxon>
        <taxon>Bacillota</taxon>
        <taxon>Bacilli</taxon>
        <taxon>Bacillales</taxon>
        <taxon>Paenibacillaceae</taxon>
        <taxon>Brevibacillus</taxon>
    </lineage>
</organism>
<dbReference type="RefSeq" id="WP_104030663.1">
    <property type="nucleotide sequence ID" value="NZ_JARMDU010000011.1"/>
</dbReference>
<dbReference type="PANTHER" id="PTHR12526">
    <property type="entry name" value="GLYCOSYLTRANSFERASE"/>
    <property type="match status" value="1"/>
</dbReference>
<evidence type="ECO:0000256" key="1">
    <source>
        <dbReference type="SAM" id="MobiDB-lite"/>
    </source>
</evidence>
<accession>A0AAP8QG22</accession>
<evidence type="ECO:0000259" key="2">
    <source>
        <dbReference type="Pfam" id="PF00534"/>
    </source>
</evidence>
<name>A0AAP8QG22_BRELA</name>
<evidence type="ECO:0000313" key="4">
    <source>
        <dbReference type="EMBL" id="PPB11071.1"/>
    </source>
</evidence>
<dbReference type="Pfam" id="PF13439">
    <property type="entry name" value="Glyco_transf_4"/>
    <property type="match status" value="1"/>
</dbReference>
<feature type="domain" description="Glycosyltransferase subfamily 4-like N-terminal" evidence="3">
    <location>
        <begin position="164"/>
        <end position="289"/>
    </location>
</feature>
<dbReference type="EMBL" id="PRKQ01000002">
    <property type="protein sequence ID" value="PPB11071.1"/>
    <property type="molecule type" value="Genomic_DNA"/>
</dbReference>
<proteinExistence type="predicted"/>
<reference evidence="4 5" key="1">
    <citation type="submission" date="2018-02" db="EMBL/GenBank/DDBJ databases">
        <title>Comparative analysis of genomes of three Brevibacillus laterosporus strains producers of potent antimicrobials isolated from silage.</title>
        <authorList>
            <person name="Kojic M."/>
            <person name="Miljkovic M."/>
            <person name="Studholme D."/>
            <person name="Filipic B."/>
        </authorList>
    </citation>
    <scope>NUCLEOTIDE SEQUENCE [LARGE SCALE GENOMIC DNA]</scope>
    <source>
        <strain evidence="4 5">BGSP11</strain>
    </source>
</reference>
<comment type="caution">
    <text evidence="4">The sequence shown here is derived from an EMBL/GenBank/DDBJ whole genome shotgun (WGS) entry which is preliminary data.</text>
</comment>
<dbReference type="InterPro" id="IPR001296">
    <property type="entry name" value="Glyco_trans_1"/>
</dbReference>
<gene>
    <name evidence="4" type="ORF">C4A77_02780</name>
</gene>
<evidence type="ECO:0000259" key="3">
    <source>
        <dbReference type="Pfam" id="PF13439"/>
    </source>
</evidence>
<sequence>MDKRHNVLILSYIFPPIGGGGVPRPLKMAKYLGEFGWGVHVLTADPSYHATLDPSLLADVPADVQIHRAKEMTAKFRKPTKDTQVSSGKQADDKQASSSQTTRDNGSDSTPDHVGEKGEAENKKSATNAQNVVASSRQVTEVIAQPSLVARLKNTLFQTAKKIKPYLLIPDDQILWYPEALKVGREIMRKHRIDVIFSTSGPVTNHLVARKLAAEFGCKWIADFRDPWTQNMHRSGIAWRELLEERMEAKVMKQADVITTVTATFAKNFQIKYPATTNRMELIYNGFDKADFANLTPAHTVPDRFHAAYAGILYQKRNPRLLLSAIKELIDEGLVDQQEICLSFAGVFDYPGYSENRDCVEQLGLQNAVRVLGNLPHKEALGLMSGADALLMIGDVTPDAGAYIPGKLYEYMGVGKPILALNMPGEATEIIQRFGLGEVANPTDKDAMKQAYLHLYQAWKQQKENGSSTQRDESFYDRVKLYERREQAGQLAHLMNELVGGAGDSEKASLAKTNLIKE</sequence>
<dbReference type="Pfam" id="PF00534">
    <property type="entry name" value="Glycos_transf_1"/>
    <property type="match status" value="1"/>
</dbReference>
<evidence type="ECO:0000313" key="5">
    <source>
        <dbReference type="Proteomes" id="UP000239759"/>
    </source>
</evidence>
<dbReference type="CDD" id="cd03794">
    <property type="entry name" value="GT4_WbuB-like"/>
    <property type="match status" value="1"/>
</dbReference>
<dbReference type="Gene3D" id="3.40.50.2000">
    <property type="entry name" value="Glycogen Phosphorylase B"/>
    <property type="match status" value="2"/>
</dbReference>
<feature type="compositionally biased region" description="Polar residues" evidence="1">
    <location>
        <begin position="96"/>
        <end position="109"/>
    </location>
</feature>
<feature type="compositionally biased region" description="Basic and acidic residues" evidence="1">
    <location>
        <begin position="110"/>
        <end position="124"/>
    </location>
</feature>
<dbReference type="SUPFAM" id="SSF53756">
    <property type="entry name" value="UDP-Glycosyltransferase/glycogen phosphorylase"/>
    <property type="match status" value="1"/>
</dbReference>
<feature type="domain" description="Glycosyl transferase family 1" evidence="2">
    <location>
        <begin position="306"/>
        <end position="463"/>
    </location>
</feature>
<protein>
    <submittedName>
        <fullName evidence="4">Glycosyl transferase family 1</fullName>
    </submittedName>
</protein>
<keyword evidence="4" id="KW-0808">Transferase</keyword>
<feature type="region of interest" description="Disordered" evidence="1">
    <location>
        <begin position="71"/>
        <end position="132"/>
    </location>
</feature>
<dbReference type="Proteomes" id="UP000239759">
    <property type="component" value="Unassembled WGS sequence"/>
</dbReference>